<dbReference type="Gene3D" id="2.140.10.30">
    <property type="entry name" value="Dipeptidylpeptidase IV, N-terminal domain"/>
    <property type="match status" value="1"/>
</dbReference>
<evidence type="ECO:0000256" key="1">
    <source>
        <dbReference type="ARBA" id="ARBA00004576"/>
    </source>
</evidence>
<dbReference type="GO" id="GO:0008239">
    <property type="term" value="F:dipeptidyl-peptidase activity"/>
    <property type="evidence" value="ECO:0007669"/>
    <property type="project" value="EnsemblFungi"/>
</dbReference>
<dbReference type="GO" id="GO:0004252">
    <property type="term" value="F:serine-type endopeptidase activity"/>
    <property type="evidence" value="ECO:0007669"/>
    <property type="project" value="InterPro"/>
</dbReference>
<keyword evidence="10 13" id="KW-1133">Transmembrane helix</keyword>
<dbReference type="STRING" id="1245769.A0A0C7MQB9"/>
<evidence type="ECO:0000256" key="13">
    <source>
        <dbReference type="SAM" id="Phobius"/>
    </source>
</evidence>
<evidence type="ECO:0000256" key="3">
    <source>
        <dbReference type="ARBA" id="ARBA00022438"/>
    </source>
</evidence>
<keyword evidence="3" id="KW-0031">Aminopeptidase</keyword>
<organism evidence="16 17">
    <name type="scientific">Lachancea lanzarotensis</name>
    <dbReference type="NCBI Taxonomy" id="1245769"/>
    <lineage>
        <taxon>Eukaryota</taxon>
        <taxon>Fungi</taxon>
        <taxon>Dikarya</taxon>
        <taxon>Ascomycota</taxon>
        <taxon>Saccharomycotina</taxon>
        <taxon>Saccharomycetes</taxon>
        <taxon>Saccharomycetales</taxon>
        <taxon>Saccharomycetaceae</taxon>
        <taxon>Lachancea</taxon>
    </lineage>
</organism>
<evidence type="ECO:0000259" key="14">
    <source>
        <dbReference type="Pfam" id="PF00326"/>
    </source>
</evidence>
<evidence type="ECO:0000256" key="7">
    <source>
        <dbReference type="ARBA" id="ARBA00022801"/>
    </source>
</evidence>
<evidence type="ECO:0000256" key="6">
    <source>
        <dbReference type="ARBA" id="ARBA00022692"/>
    </source>
</evidence>
<dbReference type="AlphaFoldDB" id="A0A0C7MQB9"/>
<accession>A0A0C7MQB9</accession>
<proteinExistence type="inferred from homology"/>
<evidence type="ECO:0000313" key="16">
    <source>
        <dbReference type="EMBL" id="CEP62045.1"/>
    </source>
</evidence>
<gene>
    <name evidence="16" type="ORF">LALA0_S04e06502g</name>
</gene>
<evidence type="ECO:0000256" key="10">
    <source>
        <dbReference type="ARBA" id="ARBA00022989"/>
    </source>
</evidence>
<keyword evidence="9" id="KW-0735">Signal-anchor</keyword>
<dbReference type="Pfam" id="PF00930">
    <property type="entry name" value="DPPIV_N"/>
    <property type="match status" value="1"/>
</dbReference>
<dbReference type="PROSITE" id="PS00708">
    <property type="entry name" value="PRO_ENDOPEP_SER"/>
    <property type="match status" value="1"/>
</dbReference>
<dbReference type="Pfam" id="PF00326">
    <property type="entry name" value="Peptidase_S9"/>
    <property type="match status" value="1"/>
</dbReference>
<dbReference type="GO" id="GO:0000329">
    <property type="term" value="C:fungal-type vacuole membrane"/>
    <property type="evidence" value="ECO:0007669"/>
    <property type="project" value="EnsemblFungi"/>
</dbReference>
<dbReference type="InterPro" id="IPR029058">
    <property type="entry name" value="AB_hydrolase_fold"/>
</dbReference>
<feature type="transmembrane region" description="Helical" evidence="13">
    <location>
        <begin position="27"/>
        <end position="47"/>
    </location>
</feature>
<dbReference type="InterPro" id="IPR050278">
    <property type="entry name" value="Serine_Prot_S9B/DPPIV"/>
</dbReference>
<dbReference type="GO" id="GO:0006508">
    <property type="term" value="P:proteolysis"/>
    <property type="evidence" value="ECO:0007669"/>
    <property type="project" value="UniProtKB-KW"/>
</dbReference>
<dbReference type="MEROPS" id="S09.006"/>
<dbReference type="EMBL" id="LN736363">
    <property type="protein sequence ID" value="CEP62045.1"/>
    <property type="molecule type" value="Genomic_DNA"/>
</dbReference>
<comment type="subcellular location">
    <subcellularLocation>
        <location evidence="1">Vacuole membrane</location>
        <topology evidence="1">Single-pass type II membrane protein</topology>
    </subcellularLocation>
</comment>
<dbReference type="Gene3D" id="3.40.50.1820">
    <property type="entry name" value="alpha/beta hydrolase"/>
    <property type="match status" value="1"/>
</dbReference>
<dbReference type="RefSeq" id="XP_022628275.1">
    <property type="nucleotide sequence ID" value="XM_022772852.1"/>
</dbReference>
<keyword evidence="6 13" id="KW-0812">Transmembrane</keyword>
<evidence type="ECO:0000256" key="8">
    <source>
        <dbReference type="ARBA" id="ARBA00022825"/>
    </source>
</evidence>
<keyword evidence="12" id="KW-0325">Glycoprotein</keyword>
<keyword evidence="11 13" id="KW-0472">Membrane</keyword>
<name>A0A0C7MQB9_9SACH</name>
<dbReference type="GO" id="GO:0004177">
    <property type="term" value="F:aminopeptidase activity"/>
    <property type="evidence" value="ECO:0007669"/>
    <property type="project" value="UniProtKB-KW"/>
</dbReference>
<evidence type="ECO:0000256" key="9">
    <source>
        <dbReference type="ARBA" id="ARBA00022968"/>
    </source>
</evidence>
<keyword evidence="7" id="KW-0378">Hydrolase</keyword>
<protein>
    <submittedName>
        <fullName evidence="16">LALA0S04e06502g1_1</fullName>
    </submittedName>
</protein>
<dbReference type="PANTHER" id="PTHR11731:SF200">
    <property type="entry name" value="DIPEPTIDYL PEPTIDASE 10, ISOFORM B"/>
    <property type="match status" value="1"/>
</dbReference>
<sequence length="821" mass="92879">MQFEDEDLEPLRCDVGRWERKQKRDVISVRLALLALLVWGACLLLKLTDSGGSGTSPSFLSFRWPWPFYSGEPSLNKISFENVRNSTFVPQLHSIQWIESLNSKGDDNGLFLKEEKGSYVVKSVFDQSYSKVLLDFMNFQHNGHNYSVEYVKASPDLSQVLVRSNTTKSWRHSTFGSYFLLNKSNGALNLLGHDLAIVRWSPNSKDLAYVHNNDIYLYSAETHTVSERVTSDGSAQVFNGKPDWVYEEEVFEGDSALWWSPKGEYLAYLRINETLVHEFPIPYFAQDEADIYPEVRKIKYPKSGSSNPHATLKVYDLENKRVSAVEHGNASTLVTEVLWVGDSKILAKTSDRSSDILSVLLVDAAEKAALQVPREEPSEGGWWEITHKTLYVPQDSSKERDHDGYVDLVPFNGFNHLAYFSPANSTDPVMLTGGDWEVVDGPAGIDLESNEVYFVATKKSSTERHIYSVNLNAPLIVKEISDTTREGYFSVSLSAGSKFALMTYLGPEVPYQKVVRFESNSSDNSKTSAIVEKTLFYLEENEILKSRLGNYTIPEKTFKELYLGKDKEENDIIANSFEILPPNFNPKLRNHYPVFFYAYGGPNSQQVAKTFSIGFNQVVSSQLDAIVVVVDGRGTGFKGRKFRALVRDNLGDVEAQDQISAAKVYAAKSFVDADKISLFGWSYGGYLTLKTLERDAGRTFKYGMSVAPVTDWRLYDSVYTERYMHTPQENRKGYEKSKVHNATALGQATRFLLMHGSGDDNVHFQNSLRFLDILDLAGVENYDMHVFPDSDHSIRYHNANNIVFDKLLNWASQAYDGRFLN</sequence>
<feature type="domain" description="Peptidase S9 prolyl oligopeptidase catalytic" evidence="14">
    <location>
        <begin position="615"/>
        <end position="815"/>
    </location>
</feature>
<reference evidence="16 17" key="1">
    <citation type="submission" date="2014-12" db="EMBL/GenBank/DDBJ databases">
        <authorList>
            <person name="Neuveglise Cecile"/>
        </authorList>
    </citation>
    <scope>NUCLEOTIDE SEQUENCE [LARGE SCALE GENOMIC DNA]</scope>
    <source>
        <strain evidence="16 17">CBS 12615</strain>
    </source>
</reference>
<dbReference type="PANTHER" id="PTHR11731">
    <property type="entry name" value="PROTEASE FAMILY S9B,C DIPEPTIDYL-PEPTIDASE IV-RELATED"/>
    <property type="match status" value="1"/>
</dbReference>
<dbReference type="OrthoDB" id="16520at2759"/>
<evidence type="ECO:0000256" key="4">
    <source>
        <dbReference type="ARBA" id="ARBA00022554"/>
    </source>
</evidence>
<dbReference type="InterPro" id="IPR002471">
    <property type="entry name" value="Pept_S9_AS"/>
</dbReference>
<dbReference type="GO" id="GO:0005886">
    <property type="term" value="C:plasma membrane"/>
    <property type="evidence" value="ECO:0007669"/>
    <property type="project" value="TreeGrafter"/>
</dbReference>
<dbReference type="InterPro" id="IPR002469">
    <property type="entry name" value="Peptidase_S9B_N"/>
</dbReference>
<dbReference type="InterPro" id="IPR001375">
    <property type="entry name" value="Peptidase_S9_cat"/>
</dbReference>
<dbReference type="SUPFAM" id="SSF82171">
    <property type="entry name" value="DPP6 N-terminal domain-like"/>
    <property type="match status" value="1"/>
</dbReference>
<dbReference type="Proteomes" id="UP000054304">
    <property type="component" value="Unassembled WGS sequence"/>
</dbReference>
<keyword evidence="8" id="KW-0720">Serine protease</keyword>
<dbReference type="GeneID" id="34685492"/>
<evidence type="ECO:0000256" key="2">
    <source>
        <dbReference type="ARBA" id="ARBA00006150"/>
    </source>
</evidence>
<evidence type="ECO:0000313" key="17">
    <source>
        <dbReference type="Proteomes" id="UP000054304"/>
    </source>
</evidence>
<evidence type="ECO:0000256" key="5">
    <source>
        <dbReference type="ARBA" id="ARBA00022670"/>
    </source>
</evidence>
<evidence type="ECO:0000256" key="12">
    <source>
        <dbReference type="ARBA" id="ARBA00023180"/>
    </source>
</evidence>
<keyword evidence="17" id="KW-1185">Reference proteome</keyword>
<keyword evidence="4" id="KW-0926">Vacuole</keyword>
<evidence type="ECO:0000256" key="11">
    <source>
        <dbReference type="ARBA" id="ARBA00023136"/>
    </source>
</evidence>
<feature type="domain" description="Dipeptidylpeptidase IV N-terminal" evidence="15">
    <location>
        <begin position="154"/>
        <end position="511"/>
    </location>
</feature>
<keyword evidence="5" id="KW-0645">Protease</keyword>
<evidence type="ECO:0000259" key="15">
    <source>
        <dbReference type="Pfam" id="PF00930"/>
    </source>
</evidence>
<dbReference type="FunFam" id="3.40.50.1820:FF:000003">
    <property type="entry name" value="Dipeptidyl peptidase 4"/>
    <property type="match status" value="1"/>
</dbReference>
<dbReference type="HOGENOM" id="CLU_006105_0_1_1"/>
<comment type="similarity">
    <text evidence="2">Belongs to the peptidase S9B family.</text>
</comment>
<dbReference type="SUPFAM" id="SSF53474">
    <property type="entry name" value="alpha/beta-Hydrolases"/>
    <property type="match status" value="1"/>
</dbReference>